<evidence type="ECO:0000256" key="5">
    <source>
        <dbReference type="ARBA" id="ARBA00034125"/>
    </source>
</evidence>
<dbReference type="AlphaFoldDB" id="A0A495WIZ2"/>
<sequence length="424" mass="44071">MNLPNLSESPSSADQTLPRLGLFLRDLGRALHLSGAPAQELERRLNEVGSRLGVRVEGFAVLTFLALTLVDASGKRRVEMLRLPPYDYNMARLIELEALCAEIDGSARLADYEQRLAAALALPPPWSGAAFIAMGFLLSAAVALLLRGGWMEMLCGGLVGTAFVAGVLGCARIPRLGPAVPVILCTLAALLAQALAWFFPQQSPFVSAVAGVVFLLPGFMLTVAMSELATQNYLAGSGRLTGAFLLLFLMGAGLAIGTQIAQTLYPVEPLGVVTPLPTWVIWPAVAVLGISLLAVLQAPWSAALVSAGACLLAWAVYSLVGAAMGNVVGAFCGAFAVAAAGHLYHSLSGRPSVLVQIPGLITLVPGSMGFRGLHALMAQDSAAGIALITEMLLTGAVLAVGLLLADNLLPPLLPRQAPVSVRTD</sequence>
<feature type="domain" description="Threonine/Serine exporter ThrE" evidence="8">
    <location>
        <begin position="284"/>
        <end position="406"/>
    </location>
</feature>
<keyword evidence="3 6" id="KW-1133">Transmembrane helix</keyword>
<evidence type="ECO:0000256" key="6">
    <source>
        <dbReference type="SAM" id="Phobius"/>
    </source>
</evidence>
<comment type="similarity">
    <text evidence="5">Belongs to the ThrE exporter (TC 2.A.79) family.</text>
</comment>
<feature type="transmembrane region" description="Helical" evidence="6">
    <location>
        <begin position="353"/>
        <end position="370"/>
    </location>
</feature>
<evidence type="ECO:0000256" key="2">
    <source>
        <dbReference type="ARBA" id="ARBA00022692"/>
    </source>
</evidence>
<comment type="caution">
    <text evidence="9">The sequence shown here is derived from an EMBL/GenBank/DDBJ whole genome shotgun (WGS) entry which is preliminary data.</text>
</comment>
<feature type="transmembrane region" description="Helical" evidence="6">
    <location>
        <begin position="205"/>
        <end position="224"/>
    </location>
</feature>
<feature type="transmembrane region" description="Helical" evidence="6">
    <location>
        <begin position="126"/>
        <end position="146"/>
    </location>
</feature>
<feature type="transmembrane region" description="Helical" evidence="6">
    <location>
        <begin position="327"/>
        <end position="347"/>
    </location>
</feature>
<keyword evidence="10" id="KW-1185">Reference proteome</keyword>
<dbReference type="InterPro" id="IPR010619">
    <property type="entry name" value="ThrE-like_N"/>
</dbReference>
<gene>
    <name evidence="9" type="ORF">DFR40_0752</name>
</gene>
<dbReference type="Pfam" id="PF12821">
    <property type="entry name" value="ThrE_2"/>
    <property type="match status" value="1"/>
</dbReference>
<keyword evidence="2 6" id="KW-0812">Transmembrane</keyword>
<dbReference type="RefSeq" id="WP_121457124.1">
    <property type="nucleotide sequence ID" value="NZ_JAANMQ010000001.1"/>
</dbReference>
<keyword evidence="4 6" id="KW-0472">Membrane</keyword>
<feature type="transmembrane region" description="Helical" evidence="6">
    <location>
        <begin position="180"/>
        <end position="198"/>
    </location>
</feature>
<organism evidence="9 10">
    <name type="scientific">Azonexus fungiphilus</name>
    <dbReference type="NCBI Taxonomy" id="146940"/>
    <lineage>
        <taxon>Bacteria</taxon>
        <taxon>Pseudomonadati</taxon>
        <taxon>Pseudomonadota</taxon>
        <taxon>Betaproteobacteria</taxon>
        <taxon>Rhodocyclales</taxon>
        <taxon>Azonexaceae</taxon>
        <taxon>Azonexus</taxon>
    </lineage>
</organism>
<dbReference type="InterPro" id="IPR024528">
    <property type="entry name" value="ThrE_2"/>
</dbReference>
<protein>
    <submittedName>
        <fullName evidence="9">Uncharacterized membrane protein YjjP (DUF1212 family)</fullName>
    </submittedName>
</protein>
<feature type="transmembrane region" description="Helical" evidence="6">
    <location>
        <begin position="382"/>
        <end position="405"/>
    </location>
</feature>
<feature type="transmembrane region" description="Helical" evidence="6">
    <location>
        <begin position="153"/>
        <end position="174"/>
    </location>
</feature>
<dbReference type="PANTHER" id="PTHR31082">
    <property type="entry name" value="PHEROMONE-REGULATED MEMBRANE PROTEIN 10"/>
    <property type="match status" value="1"/>
</dbReference>
<feature type="domain" description="Threonine/serine exporter-like N-terminal" evidence="7">
    <location>
        <begin position="26"/>
        <end position="260"/>
    </location>
</feature>
<dbReference type="Proteomes" id="UP000270626">
    <property type="component" value="Unassembled WGS sequence"/>
</dbReference>
<feature type="transmembrane region" description="Helical" evidence="6">
    <location>
        <begin position="279"/>
        <end position="296"/>
    </location>
</feature>
<evidence type="ECO:0000256" key="3">
    <source>
        <dbReference type="ARBA" id="ARBA00022989"/>
    </source>
</evidence>
<dbReference type="InterPro" id="IPR051361">
    <property type="entry name" value="ThrE/Ser_Exporter"/>
</dbReference>
<dbReference type="Pfam" id="PF06738">
    <property type="entry name" value="ThrE"/>
    <property type="match status" value="1"/>
</dbReference>
<dbReference type="OrthoDB" id="1490274at2"/>
<dbReference type="EMBL" id="RBXP01000011">
    <property type="protein sequence ID" value="RKT60613.1"/>
    <property type="molecule type" value="Genomic_DNA"/>
</dbReference>
<proteinExistence type="inferred from homology"/>
<dbReference type="GO" id="GO:0022857">
    <property type="term" value="F:transmembrane transporter activity"/>
    <property type="evidence" value="ECO:0007669"/>
    <property type="project" value="InterPro"/>
</dbReference>
<feature type="transmembrane region" description="Helical" evidence="6">
    <location>
        <begin position="244"/>
        <end position="267"/>
    </location>
</feature>
<dbReference type="GO" id="GO:0016020">
    <property type="term" value="C:membrane"/>
    <property type="evidence" value="ECO:0007669"/>
    <property type="project" value="UniProtKB-SubCell"/>
</dbReference>
<name>A0A495WIZ2_9RHOO</name>
<evidence type="ECO:0000259" key="7">
    <source>
        <dbReference type="Pfam" id="PF06738"/>
    </source>
</evidence>
<evidence type="ECO:0000259" key="8">
    <source>
        <dbReference type="Pfam" id="PF12821"/>
    </source>
</evidence>
<accession>A0A495WIZ2</accession>
<reference evidence="9 10" key="1">
    <citation type="submission" date="2018-10" db="EMBL/GenBank/DDBJ databases">
        <title>Genomic Encyclopedia of Type Strains, Phase IV (KMG-IV): sequencing the most valuable type-strain genomes for metagenomic binning, comparative biology and taxonomic classification.</title>
        <authorList>
            <person name="Goeker M."/>
        </authorList>
    </citation>
    <scope>NUCLEOTIDE SEQUENCE [LARGE SCALE GENOMIC DNA]</scope>
    <source>
        <strain evidence="9 10">DSM 23841</strain>
    </source>
</reference>
<evidence type="ECO:0000313" key="9">
    <source>
        <dbReference type="EMBL" id="RKT60613.1"/>
    </source>
</evidence>
<comment type="subcellular location">
    <subcellularLocation>
        <location evidence="1">Membrane</location>
        <topology evidence="1">Multi-pass membrane protein</topology>
    </subcellularLocation>
</comment>
<evidence type="ECO:0000256" key="1">
    <source>
        <dbReference type="ARBA" id="ARBA00004141"/>
    </source>
</evidence>
<evidence type="ECO:0000313" key="10">
    <source>
        <dbReference type="Proteomes" id="UP000270626"/>
    </source>
</evidence>
<dbReference type="PANTHER" id="PTHR31082:SF4">
    <property type="entry name" value="PHEROMONE-REGULATED MEMBRANE PROTEIN 10"/>
    <property type="match status" value="1"/>
</dbReference>
<evidence type="ECO:0000256" key="4">
    <source>
        <dbReference type="ARBA" id="ARBA00023136"/>
    </source>
</evidence>